<comment type="subcellular location">
    <subcellularLocation>
        <location evidence="12">Cytoplasm</location>
    </subcellularLocation>
    <text evidence="12">About half TF is bound to the ribosome near the polypeptide exit tunnel while the other half is free in the cytoplasm.</text>
</comment>
<dbReference type="GO" id="GO:0051301">
    <property type="term" value="P:cell division"/>
    <property type="evidence" value="ECO:0007669"/>
    <property type="project" value="UniProtKB-KW"/>
</dbReference>
<comment type="similarity">
    <text evidence="2 12 14">Belongs to the FKBP-type PPIase family. Tig subfamily.</text>
</comment>
<dbReference type="HAMAP" id="MF_00303">
    <property type="entry name" value="Trigger_factor_Tig"/>
    <property type="match status" value="1"/>
</dbReference>
<name>A0A2W2AHZ8_9HYPH</name>
<proteinExistence type="inferred from homology"/>
<dbReference type="SUPFAM" id="SSF54534">
    <property type="entry name" value="FKBP-like"/>
    <property type="match status" value="1"/>
</dbReference>
<keyword evidence="17" id="KW-1185">Reference proteome</keyword>
<dbReference type="RefSeq" id="WP_111200306.1">
    <property type="nucleotide sequence ID" value="NZ_QKVK01000016.1"/>
</dbReference>
<dbReference type="SUPFAM" id="SSF102735">
    <property type="entry name" value="Trigger factor ribosome-binding domain"/>
    <property type="match status" value="1"/>
</dbReference>
<dbReference type="InterPro" id="IPR037041">
    <property type="entry name" value="Trigger_fac_C_sf"/>
</dbReference>
<evidence type="ECO:0000256" key="4">
    <source>
        <dbReference type="ARBA" id="ARBA00016902"/>
    </source>
</evidence>
<dbReference type="SUPFAM" id="SSF109998">
    <property type="entry name" value="Triger factor/SurA peptide-binding domain-like"/>
    <property type="match status" value="1"/>
</dbReference>
<dbReference type="InterPro" id="IPR046357">
    <property type="entry name" value="PPIase_dom_sf"/>
</dbReference>
<evidence type="ECO:0000256" key="11">
    <source>
        <dbReference type="ARBA" id="ARBA00029986"/>
    </source>
</evidence>
<dbReference type="Pfam" id="PF05697">
    <property type="entry name" value="Trigger_N"/>
    <property type="match status" value="1"/>
</dbReference>
<gene>
    <name evidence="12" type="primary">tig</name>
    <name evidence="16" type="ORF">DK847_19950</name>
</gene>
<comment type="domain">
    <text evidence="12">Consists of 3 domains; the N-terminus binds the ribosome, the middle domain has PPIase activity, while the C-terminus has intrinsic chaperone activity on its own.</text>
</comment>
<comment type="function">
    <text evidence="10 12">Involved in protein export. Acts as a chaperone by maintaining the newly synthesized protein in an open conformation. Functions as a peptidyl-prolyl cis-trans isomerase.</text>
</comment>
<evidence type="ECO:0000256" key="14">
    <source>
        <dbReference type="RuleBase" id="RU003914"/>
    </source>
</evidence>
<comment type="caution">
    <text evidence="16">The sequence shown here is derived from an EMBL/GenBank/DDBJ whole genome shotgun (WGS) entry which is preliminary data.</text>
</comment>
<feature type="domain" description="PPIase FKBP-type" evidence="15">
    <location>
        <begin position="169"/>
        <end position="249"/>
    </location>
</feature>
<evidence type="ECO:0000256" key="13">
    <source>
        <dbReference type="PROSITE-ProRule" id="PRU00277"/>
    </source>
</evidence>
<dbReference type="GO" id="GO:0015031">
    <property type="term" value="P:protein transport"/>
    <property type="evidence" value="ECO:0007669"/>
    <property type="project" value="UniProtKB-UniRule"/>
</dbReference>
<dbReference type="NCBIfam" id="TIGR00115">
    <property type="entry name" value="tig"/>
    <property type="match status" value="1"/>
</dbReference>
<dbReference type="PANTHER" id="PTHR30560:SF3">
    <property type="entry name" value="TRIGGER FACTOR-LIKE PROTEIN TIG, CHLOROPLASTIC"/>
    <property type="match status" value="1"/>
</dbReference>
<dbReference type="Gene3D" id="3.30.70.1050">
    <property type="entry name" value="Trigger factor ribosome-binding domain"/>
    <property type="match status" value="1"/>
</dbReference>
<dbReference type="Pfam" id="PF00254">
    <property type="entry name" value="FKBP_C"/>
    <property type="match status" value="1"/>
</dbReference>
<dbReference type="Gene3D" id="1.10.3120.10">
    <property type="entry name" value="Trigger factor, C-terminal domain"/>
    <property type="match status" value="1"/>
</dbReference>
<evidence type="ECO:0000313" key="16">
    <source>
        <dbReference type="EMBL" id="PZF75125.1"/>
    </source>
</evidence>
<evidence type="ECO:0000256" key="2">
    <source>
        <dbReference type="ARBA" id="ARBA00005464"/>
    </source>
</evidence>
<dbReference type="GO" id="GO:0044183">
    <property type="term" value="F:protein folding chaperone"/>
    <property type="evidence" value="ECO:0007669"/>
    <property type="project" value="TreeGrafter"/>
</dbReference>
<organism evidence="16 17">
    <name type="scientific">Aestuariivirga litoralis</name>
    <dbReference type="NCBI Taxonomy" id="2650924"/>
    <lineage>
        <taxon>Bacteria</taxon>
        <taxon>Pseudomonadati</taxon>
        <taxon>Pseudomonadota</taxon>
        <taxon>Alphaproteobacteria</taxon>
        <taxon>Hyphomicrobiales</taxon>
        <taxon>Aestuariivirgaceae</taxon>
        <taxon>Aestuariivirga</taxon>
    </lineage>
</organism>
<keyword evidence="8 12" id="KW-0413">Isomerase</keyword>
<keyword evidence="9 12" id="KW-0131">Cell cycle</keyword>
<dbReference type="EMBL" id="QKVK01000016">
    <property type="protein sequence ID" value="PZF75125.1"/>
    <property type="molecule type" value="Genomic_DNA"/>
</dbReference>
<keyword evidence="6 12" id="KW-0697">Rotamase</keyword>
<evidence type="ECO:0000256" key="7">
    <source>
        <dbReference type="ARBA" id="ARBA00023186"/>
    </source>
</evidence>
<evidence type="ECO:0000256" key="1">
    <source>
        <dbReference type="ARBA" id="ARBA00000971"/>
    </source>
</evidence>
<dbReference type="PIRSF" id="PIRSF003095">
    <property type="entry name" value="Trigger_factor"/>
    <property type="match status" value="1"/>
</dbReference>
<dbReference type="GO" id="GO:0051083">
    <property type="term" value="P:'de novo' cotranslational protein folding"/>
    <property type="evidence" value="ECO:0007669"/>
    <property type="project" value="TreeGrafter"/>
</dbReference>
<dbReference type="InterPro" id="IPR027304">
    <property type="entry name" value="Trigger_fact/SurA_dom_sf"/>
</dbReference>
<dbReference type="InterPro" id="IPR008881">
    <property type="entry name" value="Trigger_fac_ribosome-bd_bac"/>
</dbReference>
<evidence type="ECO:0000313" key="17">
    <source>
        <dbReference type="Proteomes" id="UP000248795"/>
    </source>
</evidence>
<dbReference type="Gene3D" id="3.10.50.40">
    <property type="match status" value="1"/>
</dbReference>
<evidence type="ECO:0000256" key="10">
    <source>
        <dbReference type="ARBA" id="ARBA00024849"/>
    </source>
</evidence>
<dbReference type="GO" id="GO:0003755">
    <property type="term" value="F:peptidyl-prolyl cis-trans isomerase activity"/>
    <property type="evidence" value="ECO:0007669"/>
    <property type="project" value="UniProtKB-UniRule"/>
</dbReference>
<evidence type="ECO:0000256" key="8">
    <source>
        <dbReference type="ARBA" id="ARBA00023235"/>
    </source>
</evidence>
<dbReference type="Proteomes" id="UP000248795">
    <property type="component" value="Unassembled WGS sequence"/>
</dbReference>
<protein>
    <recommendedName>
        <fullName evidence="4 12">Trigger factor</fullName>
        <shortName evidence="12">TF</shortName>
        <ecNumber evidence="3 12">5.2.1.8</ecNumber>
    </recommendedName>
    <alternativeName>
        <fullName evidence="11 12">PPIase</fullName>
    </alternativeName>
</protein>
<dbReference type="FunFam" id="3.10.50.40:FF:000001">
    <property type="entry name" value="Trigger factor"/>
    <property type="match status" value="1"/>
</dbReference>
<comment type="catalytic activity">
    <reaction evidence="1 12 13">
        <text>[protein]-peptidylproline (omega=180) = [protein]-peptidylproline (omega=0)</text>
        <dbReference type="Rhea" id="RHEA:16237"/>
        <dbReference type="Rhea" id="RHEA-COMP:10747"/>
        <dbReference type="Rhea" id="RHEA-COMP:10748"/>
        <dbReference type="ChEBI" id="CHEBI:83833"/>
        <dbReference type="ChEBI" id="CHEBI:83834"/>
        <dbReference type="EC" id="5.2.1.8"/>
    </reaction>
</comment>
<dbReference type="PANTHER" id="PTHR30560">
    <property type="entry name" value="TRIGGER FACTOR CHAPERONE AND PEPTIDYL-PROLYL CIS/TRANS ISOMERASE"/>
    <property type="match status" value="1"/>
</dbReference>
<dbReference type="PROSITE" id="PS50059">
    <property type="entry name" value="FKBP_PPIASE"/>
    <property type="match status" value="1"/>
</dbReference>
<dbReference type="EC" id="5.2.1.8" evidence="3 12"/>
<evidence type="ECO:0000256" key="5">
    <source>
        <dbReference type="ARBA" id="ARBA00022618"/>
    </source>
</evidence>
<evidence type="ECO:0000256" key="6">
    <source>
        <dbReference type="ARBA" id="ARBA00023110"/>
    </source>
</evidence>
<dbReference type="Pfam" id="PF05698">
    <property type="entry name" value="Trigger_C"/>
    <property type="match status" value="1"/>
</dbReference>
<dbReference type="InterPro" id="IPR001179">
    <property type="entry name" value="PPIase_FKBP_dom"/>
</dbReference>
<keyword evidence="7 12" id="KW-0143">Chaperone</keyword>
<accession>A0A2W2AHZ8</accession>
<dbReference type="InterPro" id="IPR005215">
    <property type="entry name" value="Trig_fac"/>
</dbReference>
<evidence type="ECO:0000256" key="9">
    <source>
        <dbReference type="ARBA" id="ARBA00023306"/>
    </source>
</evidence>
<keyword evidence="12" id="KW-0963">Cytoplasm</keyword>
<sequence length="453" mass="50012">MQVTETHSAGLKREYKVVVGQAELDKELNAKLADMSKRANIKGFRPGKVPVAHLRRVYGKSAMAEVLQDAVDSRSKQLLEEKNLKPAYQPEVKLPTDEAEIAAVMDGKGDLAFTMALEVIPDFEVKDHSGLSLTRHVVEVAEDQIDETLKRIASQSKNFDEKQAAAEKGDRVTINFVGTIDGKAFDGGTAEDVALEIGSGQFIPGFEDQLIGAKAGDEVTVKVSFPADYGVAELAGKPAEFATKVTKVEGAKEAAIDEDFAKKMGFEDLAKLRDTVKQSMGAEFAQMSAMKLKRDVLDALDKEYAFELPEKLVEAEFNGIWNALQGEMTRSGKSFADEGTTEEEARKEYRAIAERRVRLGLVLGRMGEKQGVVVSEQELQNALMNRMRQFPGQEKMVIDYYRRNPGAMMELRGPIFEQKVVDGIVATAKVDEKTVTKDELQKMVEDEEEMASA</sequence>
<dbReference type="GO" id="GO:0043335">
    <property type="term" value="P:protein unfolding"/>
    <property type="evidence" value="ECO:0007669"/>
    <property type="project" value="TreeGrafter"/>
</dbReference>
<dbReference type="GO" id="GO:0005737">
    <property type="term" value="C:cytoplasm"/>
    <property type="evidence" value="ECO:0007669"/>
    <property type="project" value="UniProtKB-SubCell"/>
</dbReference>
<evidence type="ECO:0000259" key="15">
    <source>
        <dbReference type="PROSITE" id="PS50059"/>
    </source>
</evidence>
<evidence type="ECO:0000256" key="3">
    <source>
        <dbReference type="ARBA" id="ARBA00013194"/>
    </source>
</evidence>
<dbReference type="GO" id="GO:0043022">
    <property type="term" value="F:ribosome binding"/>
    <property type="evidence" value="ECO:0007669"/>
    <property type="project" value="TreeGrafter"/>
</dbReference>
<dbReference type="InterPro" id="IPR008880">
    <property type="entry name" value="Trigger_fac_C"/>
</dbReference>
<evidence type="ECO:0000256" key="12">
    <source>
        <dbReference type="HAMAP-Rule" id="MF_00303"/>
    </source>
</evidence>
<reference evidence="17" key="1">
    <citation type="submission" date="2018-06" db="EMBL/GenBank/DDBJ databases">
        <title>Aestuariibacter litoralis strain KCTC 52945T.</title>
        <authorList>
            <person name="Li X."/>
            <person name="Salam N."/>
            <person name="Li J.-L."/>
            <person name="Chen Y.-M."/>
            <person name="Yang Z.-W."/>
            <person name="Zhang L.-Y."/>
            <person name="Han M.-X."/>
            <person name="Xiao M."/>
            <person name="Li W.-J."/>
        </authorList>
    </citation>
    <scope>NUCLEOTIDE SEQUENCE [LARGE SCALE GENOMIC DNA]</scope>
    <source>
        <strain evidence="17">KCTC 52945</strain>
    </source>
</reference>
<dbReference type="InterPro" id="IPR036611">
    <property type="entry name" value="Trigger_fac_ribosome-bd_sf"/>
</dbReference>
<keyword evidence="5 12" id="KW-0132">Cell division</keyword>
<dbReference type="AlphaFoldDB" id="A0A2W2AHZ8"/>